<dbReference type="Proteomes" id="UP001472677">
    <property type="component" value="Unassembled WGS sequence"/>
</dbReference>
<gene>
    <name evidence="1" type="ORF">V6N12_047395</name>
</gene>
<accession>A0ABR2DAQ7</accession>
<proteinExistence type="predicted"/>
<reference evidence="1 2" key="1">
    <citation type="journal article" date="2024" name="G3 (Bethesda)">
        <title>Genome assembly of Hibiscus sabdariffa L. provides insights into metabolisms of medicinal natural products.</title>
        <authorList>
            <person name="Kim T."/>
        </authorList>
    </citation>
    <scope>NUCLEOTIDE SEQUENCE [LARGE SCALE GENOMIC DNA]</scope>
    <source>
        <strain evidence="1">TK-2024</strain>
        <tissue evidence="1">Old leaves</tissue>
    </source>
</reference>
<sequence length="304" mass="34913">MRIHGLFILLMFRDMKTSSEIIRSRRLLQWFDNIREWSAELHFDSRFTWLVVDGLPIQTWSTSTFRNIAETWGLFLKIDKDTAEPQSFENGYVFIEMTQIERINETIDLVVNGEIIPIRVWEVEYPYKSENSEDLSVGVSVDEDESTHVQSDLGAEAVVSETSLHPAHISNSKSVNSKETMVPNSYEMNYDQTRLEQSKRVDLRVCDSQTIGTEVVSDAYTGLIIRIDLELPKLDVMQLTDLHVSPIAHTTGPLVDNSDTLPRAIRIKIGAADRKVRYLDDLMQRETTTKKQPALKRGRGRPRK</sequence>
<dbReference type="PANTHER" id="PTHR34427">
    <property type="entry name" value="DUF4283 DOMAIN PROTEIN"/>
    <property type="match status" value="1"/>
</dbReference>
<dbReference type="PANTHER" id="PTHR34427:SF5">
    <property type="entry name" value="DUF4283 DOMAIN-CONTAINING PROTEIN"/>
    <property type="match status" value="1"/>
</dbReference>
<dbReference type="EMBL" id="JBBPBM010000032">
    <property type="protein sequence ID" value="KAK8533994.1"/>
    <property type="molecule type" value="Genomic_DNA"/>
</dbReference>
<evidence type="ECO:0008006" key="3">
    <source>
        <dbReference type="Google" id="ProtNLM"/>
    </source>
</evidence>
<evidence type="ECO:0000313" key="1">
    <source>
        <dbReference type="EMBL" id="KAK8533994.1"/>
    </source>
</evidence>
<organism evidence="1 2">
    <name type="scientific">Hibiscus sabdariffa</name>
    <name type="common">roselle</name>
    <dbReference type="NCBI Taxonomy" id="183260"/>
    <lineage>
        <taxon>Eukaryota</taxon>
        <taxon>Viridiplantae</taxon>
        <taxon>Streptophyta</taxon>
        <taxon>Embryophyta</taxon>
        <taxon>Tracheophyta</taxon>
        <taxon>Spermatophyta</taxon>
        <taxon>Magnoliopsida</taxon>
        <taxon>eudicotyledons</taxon>
        <taxon>Gunneridae</taxon>
        <taxon>Pentapetalae</taxon>
        <taxon>rosids</taxon>
        <taxon>malvids</taxon>
        <taxon>Malvales</taxon>
        <taxon>Malvaceae</taxon>
        <taxon>Malvoideae</taxon>
        <taxon>Hibiscus</taxon>
    </lineage>
</organism>
<keyword evidence="2" id="KW-1185">Reference proteome</keyword>
<protein>
    <recommendedName>
        <fullName evidence="3">DUF4283 domain-containing protein</fullName>
    </recommendedName>
</protein>
<name>A0ABR2DAQ7_9ROSI</name>
<evidence type="ECO:0000313" key="2">
    <source>
        <dbReference type="Proteomes" id="UP001472677"/>
    </source>
</evidence>
<comment type="caution">
    <text evidence="1">The sequence shown here is derived from an EMBL/GenBank/DDBJ whole genome shotgun (WGS) entry which is preliminary data.</text>
</comment>